<gene>
    <name evidence="2" type="ORF">ATB98_03155</name>
</gene>
<feature type="region of interest" description="Disordered" evidence="1">
    <location>
        <begin position="74"/>
        <end position="102"/>
    </location>
</feature>
<feature type="compositionally biased region" description="Basic and acidic residues" evidence="1">
    <location>
        <begin position="74"/>
        <end position="94"/>
    </location>
</feature>
<feature type="region of interest" description="Disordered" evidence="1">
    <location>
        <begin position="125"/>
        <end position="167"/>
    </location>
</feature>
<evidence type="ECO:0000313" key="3">
    <source>
        <dbReference type="Proteomes" id="UP000078507"/>
    </source>
</evidence>
<dbReference type="STRING" id="36856.ATB98_03155"/>
<accession>A0A178YR79</accession>
<reference evidence="2 3" key="1">
    <citation type="submission" date="2015-11" db="EMBL/GenBank/DDBJ databases">
        <title>Ensifer anhuiense sp. nov., an effective nitrogen fixation bacterium with Glycine soja.</title>
        <authorList>
            <person name="Yan H."/>
            <person name="Chen W."/>
        </authorList>
    </citation>
    <scope>NUCLEOTIDE SEQUENCE [LARGE SCALE GENOMIC DNA]</scope>
    <source>
        <strain evidence="2 3">LMG 7837</strain>
    </source>
</reference>
<proteinExistence type="predicted"/>
<comment type="caution">
    <text evidence="2">The sequence shown here is derived from an EMBL/GenBank/DDBJ whole genome shotgun (WGS) entry which is preliminary data.</text>
</comment>
<protein>
    <submittedName>
        <fullName evidence="2">Uncharacterized protein</fullName>
    </submittedName>
</protein>
<dbReference type="Proteomes" id="UP000078507">
    <property type="component" value="Unassembled WGS sequence"/>
</dbReference>
<evidence type="ECO:0000313" key="2">
    <source>
        <dbReference type="EMBL" id="OAP49781.1"/>
    </source>
</evidence>
<sequence>MRRRRNRTLVERVGRPARHERRDFLEKALVLTLGHVEAQKAAGSPGVAEDIARREHDRFLERLPCELRRVDAVRQPAPDEHARLRLDPGADADRPQPPGNVRHRARQTLSHRFHMPAIAAVRQKRQHQLRGKTGAAEAGGDLEVRQPVDPVARCGDETAARGRRQRF</sequence>
<dbReference type="AlphaFoldDB" id="A0A178YR79"/>
<keyword evidence="3" id="KW-1185">Reference proteome</keyword>
<evidence type="ECO:0000256" key="1">
    <source>
        <dbReference type="SAM" id="MobiDB-lite"/>
    </source>
</evidence>
<organism evidence="2 3">
    <name type="scientific">Sinorhizobium saheli</name>
    <dbReference type="NCBI Taxonomy" id="36856"/>
    <lineage>
        <taxon>Bacteria</taxon>
        <taxon>Pseudomonadati</taxon>
        <taxon>Pseudomonadota</taxon>
        <taxon>Alphaproteobacteria</taxon>
        <taxon>Hyphomicrobiales</taxon>
        <taxon>Rhizobiaceae</taxon>
        <taxon>Sinorhizobium/Ensifer group</taxon>
        <taxon>Sinorhizobium</taxon>
    </lineage>
</organism>
<name>A0A178YR79_SINSA</name>
<dbReference type="EMBL" id="LNQB01000051">
    <property type="protein sequence ID" value="OAP49781.1"/>
    <property type="molecule type" value="Genomic_DNA"/>
</dbReference>